<dbReference type="RefSeq" id="WP_074491249.1">
    <property type="nucleotide sequence ID" value="NZ_FPAM01000009.1"/>
</dbReference>
<accession>A0A1Q6A3X7</accession>
<comment type="caution">
    <text evidence="1">The sequence shown here is derived from an EMBL/GenBank/DDBJ whole genome shotgun (WGS) entry which is preliminary data.</text>
</comment>
<dbReference type="STRING" id="1302689.RG47T_4184"/>
<protein>
    <submittedName>
        <fullName evidence="1">Uncharacterized protein</fullName>
    </submittedName>
</protein>
<proteinExistence type="predicted"/>
<dbReference type="Proteomes" id="UP000186720">
    <property type="component" value="Unassembled WGS sequence"/>
</dbReference>
<name>A0A1Q6A3X7_9SPHI</name>
<organism evidence="1 2">
    <name type="scientific">Mucilaginibacter polytrichastri</name>
    <dbReference type="NCBI Taxonomy" id="1302689"/>
    <lineage>
        <taxon>Bacteria</taxon>
        <taxon>Pseudomonadati</taxon>
        <taxon>Bacteroidota</taxon>
        <taxon>Sphingobacteriia</taxon>
        <taxon>Sphingobacteriales</taxon>
        <taxon>Sphingobacteriaceae</taxon>
        <taxon>Mucilaginibacter</taxon>
    </lineage>
</organism>
<keyword evidence="2" id="KW-1185">Reference proteome</keyword>
<dbReference type="InterPro" id="IPR027417">
    <property type="entry name" value="P-loop_NTPase"/>
</dbReference>
<dbReference type="SUPFAM" id="SSF50494">
    <property type="entry name" value="Trypsin-like serine proteases"/>
    <property type="match status" value="1"/>
</dbReference>
<evidence type="ECO:0000313" key="2">
    <source>
        <dbReference type="Proteomes" id="UP000186720"/>
    </source>
</evidence>
<gene>
    <name evidence="1" type="ORF">RG47T_4184</name>
</gene>
<reference evidence="1 2" key="1">
    <citation type="submission" date="2016-11" db="EMBL/GenBank/DDBJ databases">
        <title>Whole Genome Sequencing of Mucilaginibacter polytrichastri RG4-7(T) isolated from the moss sample.</title>
        <authorList>
            <person name="Li Y."/>
        </authorList>
    </citation>
    <scope>NUCLEOTIDE SEQUENCE [LARGE SCALE GENOMIC DNA]</scope>
    <source>
        <strain evidence="1 2">RG4-7</strain>
    </source>
</reference>
<dbReference type="EMBL" id="MPPL01000001">
    <property type="protein sequence ID" value="OKS88706.1"/>
    <property type="molecule type" value="Genomic_DNA"/>
</dbReference>
<sequence length="1638" mass="189069">MTANEYISQNATVKIKCNGVTGTALLYFPSDEVEYMYVFTAKHCLAGEDFDKTFVPSDIKLEKLFNAATFEFHEFQLSDTDVVVCSPENELDIALLVLPKTKIVNLIGKSFFYECIESAEKSDQGSLRGFADFNQGDEDRPFEANFIENIKDKPLLFIADAVDPLDTYLQKALDNVSGLSGSGYFLNINNVQLLYGIIHTYEEKNHFIGTKIAALNRLIPPGYMPIPTVQPEKNADVIASYQIAGQFKESLYRKTKDTVAEITIKRDTKQALENLQIHKIAVLHGFPGVGKSAAAKAIISELEKDGKATVLAFAADLLQSNTFNETLLKAGYKSQLNDLLNSQLAGKKVIIWIESFEKLVELGADDAFMDLLFLQKNNPQIQIVVTIREYLLQKFKVTYHYELPRADIYTRVNEFTEDEFNIIKERLPEMTPLFSNHKLTRLLRTPYYLDKAVRIFPQLNNVEDIDEITFKKLMWQYIIEAGDVRRGLVFQSISLKRALELTLFTDTSQPADLVEALVKDNILQVEAGELANRFAPSHDILEDWALIRVIKLLRQKSESPIKFIESLGNSPAIRRAFRLWLEELYKYESDDANEFTNTLLSDPNAPTAWKDELIISILRSSYAGALFQQVETQLLANEGDLVQHYINLLQAACKTLNNANSNFDDNFPVGSGWDTMIVFLASHVTEIKDDPALMMKAVFVIQSWGKQLPAFAPNKLPRSAGSASSLLKVFLEKYYELLDHPRRNHASESLEFKIIRLLFSLTKDNLDATREIVEAALALPKTETGFWVNQSLLRDIRYYLIDGVVSDQICRFFPDTVLEIAQEEWREKEKVHRPGSLMSMIKPEKGPDYYGLDENIEYHYGMASGYQTFFYWMFLHHPDKAIKFLIPFLNKAFAKNQEGRFRTDEDRQLITATIDQEEKVYFGSFRYWSMYAGRYGDNRVIQSLLMALENGLFDLAAKGVNSYVQCRKIIAELISQSNNVAVLGVVSSIIQAYPNLLDEASVKLFGVREFFEWDSTRHNSDLLNLDYYNDDKFLVEERKVASKRKHRTSFYRGMIQFVADYMFYIQTYNQLLFAEIDKMWEVARPDDVIWRKALYDMDSRKYSFKPVALPGYENYVAYTPEYDEGVSEMVEDYKNSVGLFPIFGGVWASEVYNGPLKETHTYENWKLGFDFLQLPKNGNSFMSSPGVFAAIGLKTFYDTLSQEEKEWCFVHVKAGAEKTLIKRDFMDIDLNIYDQNPVLYAVPFLLKKQMTKKEEIEIKALIFKLLIARFDGTAKAHFLLGISINLWKIAPSFALSCWYGLLEYIELERANNSKRAFGYLDEEWDLDSHFIPEVKPIDNESWKEELILTVAKQKNKHIIPDIFTLEISTHWQFDWSLQMISPNNSLPEVHKFISNTKKMHLDFIADLKLREKDDFSESRSAFKQFYARFILSQPDITAKALFKELLNETLIEDDTLNIKAKNNYVRELIQQHISSINNWYNDDQPIERFWILWSEMRDFIISTLKPFLLRLFLLDIDWTEASSEWHVLNGKKGFYGEFITLYGFNDINSSFKFISGVGMKNFMPDSIAWTASMLMSDKAPIAKTKLLEKFIERAFYNFGKQIKSSKKNLEDFLFILDLLIKRESTKAYMIKEELLQYR</sequence>
<evidence type="ECO:0000313" key="1">
    <source>
        <dbReference type="EMBL" id="OKS88706.1"/>
    </source>
</evidence>
<dbReference type="Gene3D" id="3.40.50.300">
    <property type="entry name" value="P-loop containing nucleotide triphosphate hydrolases"/>
    <property type="match status" value="1"/>
</dbReference>
<dbReference type="InterPro" id="IPR009003">
    <property type="entry name" value="Peptidase_S1_PA"/>
</dbReference>
<dbReference type="OrthoDB" id="779537at2"/>
<dbReference type="SUPFAM" id="SSF52540">
    <property type="entry name" value="P-loop containing nucleoside triphosphate hydrolases"/>
    <property type="match status" value="1"/>
</dbReference>